<dbReference type="PANTHER" id="PTHR34413:SF1">
    <property type="entry name" value="CYTOPLASMIC PROTEIN"/>
    <property type="match status" value="1"/>
</dbReference>
<dbReference type="EMBL" id="DAATDB010000019">
    <property type="protein sequence ID" value="HAE8103004.1"/>
    <property type="molecule type" value="Genomic_DNA"/>
</dbReference>
<evidence type="ECO:0000313" key="1">
    <source>
        <dbReference type="EMBL" id="HAE8103004.1"/>
    </source>
</evidence>
<gene>
    <name evidence="1" type="ORF">GNC09_003057</name>
</gene>
<comment type="caution">
    <text evidence="1">The sequence shown here is derived from an EMBL/GenBank/DDBJ whole genome shotgun (WGS) entry which is preliminary data.</text>
</comment>
<proteinExistence type="predicted"/>
<reference evidence="1" key="2">
    <citation type="submission" date="2018-07" db="EMBL/GenBank/DDBJ databases">
        <authorList>
            <consortium name="NCBI Pathogen Detection Project"/>
        </authorList>
    </citation>
    <scope>NUCLEOTIDE SEQUENCE</scope>
    <source>
        <strain evidence="1">1363-65</strain>
    </source>
</reference>
<reference evidence="1" key="1">
    <citation type="journal article" date="2018" name="Genome Biol.">
        <title>SKESA: strategic k-mer extension for scrupulous assemblies.</title>
        <authorList>
            <person name="Souvorov A."/>
            <person name="Agarwala R."/>
            <person name="Lipman D.J."/>
        </authorList>
    </citation>
    <scope>NUCLEOTIDE SEQUENCE</scope>
    <source>
        <strain evidence="1">1363-65</strain>
    </source>
</reference>
<dbReference type="InterPro" id="IPR051220">
    <property type="entry name" value="TFA_Chaperone"/>
</dbReference>
<dbReference type="InterPro" id="IPR003458">
    <property type="entry name" value="Phage_T4_Gp38_tail_assem"/>
</dbReference>
<protein>
    <submittedName>
        <fullName evidence="1">Tail fiber assembly protein</fullName>
    </submittedName>
</protein>
<accession>A0A737BS83</accession>
<sequence>MMEMKNFNVSVPVTDAEKLLAERGAIILRDADGREWYTSQALFSDDTYKVMYDEEGTVRSITKDVSTLFPVSFSVAEVKNIPAGADINGDWTYFDGKVFPRQYSASEMTAIADLEKQFKIEKANEFMNSRQWPGKAALGRLKGDELSQYNWWLDYLDALEAVDTSSAPDISWPEPPKV</sequence>
<organism evidence="1">
    <name type="scientific">Salmonella enterica subsp. indica serovar 45:a:e,n,x</name>
    <dbReference type="NCBI Taxonomy" id="1307500"/>
    <lineage>
        <taxon>Bacteria</taxon>
        <taxon>Pseudomonadati</taxon>
        <taxon>Pseudomonadota</taxon>
        <taxon>Gammaproteobacteria</taxon>
        <taxon>Enterobacterales</taxon>
        <taxon>Enterobacteriaceae</taxon>
        <taxon>Salmonella</taxon>
    </lineage>
</organism>
<dbReference type="PANTHER" id="PTHR34413">
    <property type="entry name" value="PROPHAGE TAIL FIBER ASSEMBLY PROTEIN HOMOLOG TFAE-RELATED-RELATED"/>
    <property type="match status" value="1"/>
</dbReference>
<dbReference type="Pfam" id="PF02413">
    <property type="entry name" value="Caudo_TAP"/>
    <property type="match status" value="1"/>
</dbReference>
<name>A0A737BS83_SALER</name>
<dbReference type="AlphaFoldDB" id="A0A737BS83"/>